<keyword evidence="3" id="KW-1185">Reference proteome</keyword>
<keyword evidence="1" id="KW-0812">Transmembrane</keyword>
<keyword evidence="1" id="KW-0472">Membrane</keyword>
<accession>A0A0M3KKA3</accession>
<evidence type="ECO:0000313" key="3">
    <source>
        <dbReference type="Proteomes" id="UP000267096"/>
    </source>
</evidence>
<reference evidence="2 3" key="2">
    <citation type="submission" date="2018-11" db="EMBL/GenBank/DDBJ databases">
        <authorList>
            <consortium name="Pathogen Informatics"/>
        </authorList>
    </citation>
    <scope>NUCLEOTIDE SEQUENCE [LARGE SCALE GENOMIC DNA]</scope>
</reference>
<gene>
    <name evidence="2" type="ORF">ASIM_LOCUS20800</name>
</gene>
<feature type="transmembrane region" description="Helical" evidence="1">
    <location>
        <begin position="45"/>
        <end position="66"/>
    </location>
</feature>
<keyword evidence="1" id="KW-1133">Transmembrane helix</keyword>
<protein>
    <submittedName>
        <fullName evidence="4">DUF3967 domain-containing protein</fullName>
    </submittedName>
</protein>
<sequence length="71" mass="8462">MLAFAEQRLSTNYHQRIEQAGQNISSDFMANEIIRLQMLRKERSTIKVCLFFFRGISFFTIAQVLFTRVLW</sequence>
<dbReference type="EMBL" id="UYRR01040739">
    <property type="protein sequence ID" value="VDK79727.1"/>
    <property type="molecule type" value="Genomic_DNA"/>
</dbReference>
<dbReference type="WBParaSite" id="ASIM_0002143201-mRNA-1">
    <property type="protein sequence ID" value="ASIM_0002143201-mRNA-1"/>
    <property type="gene ID" value="ASIM_0002143201"/>
</dbReference>
<reference evidence="4" key="1">
    <citation type="submission" date="2017-02" db="UniProtKB">
        <authorList>
            <consortium name="WormBaseParasite"/>
        </authorList>
    </citation>
    <scope>IDENTIFICATION</scope>
</reference>
<organism evidence="4">
    <name type="scientific">Anisakis simplex</name>
    <name type="common">Herring worm</name>
    <dbReference type="NCBI Taxonomy" id="6269"/>
    <lineage>
        <taxon>Eukaryota</taxon>
        <taxon>Metazoa</taxon>
        <taxon>Ecdysozoa</taxon>
        <taxon>Nematoda</taxon>
        <taxon>Chromadorea</taxon>
        <taxon>Rhabditida</taxon>
        <taxon>Spirurina</taxon>
        <taxon>Ascaridomorpha</taxon>
        <taxon>Ascaridoidea</taxon>
        <taxon>Anisakidae</taxon>
        <taxon>Anisakis</taxon>
        <taxon>Anisakis simplex complex</taxon>
    </lineage>
</organism>
<evidence type="ECO:0000313" key="4">
    <source>
        <dbReference type="WBParaSite" id="ASIM_0002143201-mRNA-1"/>
    </source>
</evidence>
<name>A0A0M3KKA3_ANISI</name>
<dbReference type="AlphaFoldDB" id="A0A0M3KKA3"/>
<proteinExistence type="predicted"/>
<dbReference type="Proteomes" id="UP000267096">
    <property type="component" value="Unassembled WGS sequence"/>
</dbReference>
<evidence type="ECO:0000313" key="2">
    <source>
        <dbReference type="EMBL" id="VDK79727.1"/>
    </source>
</evidence>
<evidence type="ECO:0000256" key="1">
    <source>
        <dbReference type="SAM" id="Phobius"/>
    </source>
</evidence>